<dbReference type="GO" id="GO:0009401">
    <property type="term" value="P:phosphoenolpyruvate-dependent sugar phosphotransferase system"/>
    <property type="evidence" value="ECO:0007669"/>
    <property type="project" value="UniProtKB-KW"/>
</dbReference>
<dbReference type="OrthoDB" id="95460at2"/>
<keyword evidence="1" id="KW-0813">Transport</keyword>
<evidence type="ECO:0000256" key="3">
    <source>
        <dbReference type="ARBA" id="ARBA00022597"/>
    </source>
</evidence>
<dbReference type="GO" id="GO:0016020">
    <property type="term" value="C:membrane"/>
    <property type="evidence" value="ECO:0007669"/>
    <property type="project" value="InterPro"/>
</dbReference>
<proteinExistence type="predicted"/>
<dbReference type="Gene3D" id="3.40.930.10">
    <property type="entry name" value="Mannitol-specific EII, Chain A"/>
    <property type="match status" value="1"/>
</dbReference>
<dbReference type="InterPro" id="IPR002178">
    <property type="entry name" value="PTS_EIIA_type-2_dom"/>
</dbReference>
<accession>A0A1H9LNE0</accession>
<protein>
    <submittedName>
        <fullName evidence="7">PTS system IIA component, Fru family</fullName>
    </submittedName>
</protein>
<dbReference type="NCBIfam" id="TIGR00848">
    <property type="entry name" value="fruA"/>
    <property type="match status" value="1"/>
</dbReference>
<evidence type="ECO:0000313" key="8">
    <source>
        <dbReference type="Proteomes" id="UP000198556"/>
    </source>
</evidence>
<organism evidence="7 8">
    <name type="scientific">Granulicatella balaenopterae</name>
    <dbReference type="NCBI Taxonomy" id="137733"/>
    <lineage>
        <taxon>Bacteria</taxon>
        <taxon>Bacillati</taxon>
        <taxon>Bacillota</taxon>
        <taxon>Bacilli</taxon>
        <taxon>Lactobacillales</taxon>
        <taxon>Carnobacteriaceae</taxon>
        <taxon>Granulicatella</taxon>
    </lineage>
</organism>
<evidence type="ECO:0000256" key="1">
    <source>
        <dbReference type="ARBA" id="ARBA00022448"/>
    </source>
</evidence>
<dbReference type="RefSeq" id="WP_089746745.1">
    <property type="nucleotide sequence ID" value="NZ_FOGF01000020.1"/>
</dbReference>
<evidence type="ECO:0000256" key="5">
    <source>
        <dbReference type="ARBA" id="ARBA00022683"/>
    </source>
</evidence>
<keyword evidence="4" id="KW-0808">Transferase</keyword>
<dbReference type="STRING" id="137733.SAMN05421767_12034"/>
<dbReference type="InterPro" id="IPR004715">
    <property type="entry name" value="PTS_IIA_fruc"/>
</dbReference>
<dbReference type="EMBL" id="FOGF01000020">
    <property type="protein sequence ID" value="SER12946.1"/>
    <property type="molecule type" value="Genomic_DNA"/>
</dbReference>
<dbReference type="Pfam" id="PF00359">
    <property type="entry name" value="PTS_EIIA_2"/>
    <property type="match status" value="1"/>
</dbReference>
<dbReference type="InterPro" id="IPR016152">
    <property type="entry name" value="PTrfase/Anion_transptr"/>
</dbReference>
<keyword evidence="5" id="KW-0598">Phosphotransferase system</keyword>
<reference evidence="7 8" key="1">
    <citation type="submission" date="2016-10" db="EMBL/GenBank/DDBJ databases">
        <authorList>
            <person name="de Groot N.N."/>
        </authorList>
    </citation>
    <scope>NUCLEOTIDE SEQUENCE [LARGE SCALE GENOMIC DNA]</scope>
    <source>
        <strain evidence="7 8">DSM 15827</strain>
    </source>
</reference>
<gene>
    <name evidence="7" type="ORF">SAMN05421767_12034</name>
</gene>
<dbReference type="GO" id="GO:0008982">
    <property type="term" value="F:protein-N(PI)-phosphohistidine-sugar phosphotransferase activity"/>
    <property type="evidence" value="ECO:0007669"/>
    <property type="project" value="InterPro"/>
</dbReference>
<sequence>MALINGESINLNLQGSTKENILKEFAALGYQVGKVSSEEGFYQGLLDRESEVTTGFGYGVAIPHAKTKYANEVGILFGRTNNQVEWQALDDKPVNTFICFIAPEEAANEHLKLLAKISRKLMHQDFVAVLKNGTKEQILQALETTFES</sequence>
<dbReference type="AlphaFoldDB" id="A0A1H9LNE0"/>
<dbReference type="Proteomes" id="UP000198556">
    <property type="component" value="Unassembled WGS sequence"/>
</dbReference>
<dbReference type="PANTHER" id="PTHR47738">
    <property type="entry name" value="PTS SYSTEM FRUCTOSE-LIKE EIIA COMPONENT-RELATED"/>
    <property type="match status" value="1"/>
</dbReference>
<feature type="domain" description="PTS EIIA type-2" evidence="6">
    <location>
        <begin position="2"/>
        <end position="145"/>
    </location>
</feature>
<keyword evidence="8" id="KW-1185">Reference proteome</keyword>
<dbReference type="CDD" id="cd00211">
    <property type="entry name" value="PTS_IIA_fru"/>
    <property type="match status" value="1"/>
</dbReference>
<keyword evidence="3" id="KW-0762">Sugar transport</keyword>
<dbReference type="PROSITE" id="PS00372">
    <property type="entry name" value="PTS_EIIA_TYPE_2_HIS"/>
    <property type="match status" value="1"/>
</dbReference>
<name>A0A1H9LNE0_9LACT</name>
<evidence type="ECO:0000256" key="2">
    <source>
        <dbReference type="ARBA" id="ARBA00022553"/>
    </source>
</evidence>
<dbReference type="PROSITE" id="PS51094">
    <property type="entry name" value="PTS_EIIA_TYPE_2"/>
    <property type="match status" value="1"/>
</dbReference>
<dbReference type="InterPro" id="IPR051541">
    <property type="entry name" value="PTS_SugarTrans_NitroReg"/>
</dbReference>
<evidence type="ECO:0000259" key="6">
    <source>
        <dbReference type="PROSITE" id="PS51094"/>
    </source>
</evidence>
<evidence type="ECO:0000256" key="4">
    <source>
        <dbReference type="ARBA" id="ARBA00022679"/>
    </source>
</evidence>
<evidence type="ECO:0000313" key="7">
    <source>
        <dbReference type="EMBL" id="SER12946.1"/>
    </source>
</evidence>
<keyword evidence="2" id="KW-0597">Phosphoprotein</keyword>
<dbReference type="SUPFAM" id="SSF55804">
    <property type="entry name" value="Phoshotransferase/anion transport protein"/>
    <property type="match status" value="1"/>
</dbReference>
<dbReference type="NCBIfam" id="NF007389">
    <property type="entry name" value="PRK09913.1"/>
    <property type="match status" value="1"/>
</dbReference>